<dbReference type="InterPro" id="IPR003439">
    <property type="entry name" value="ABC_transporter-like_ATP-bd"/>
</dbReference>
<evidence type="ECO:0000256" key="1">
    <source>
        <dbReference type="ARBA" id="ARBA00022448"/>
    </source>
</evidence>
<organism evidence="5">
    <name type="scientific">Caldithrix abyssi</name>
    <dbReference type="NCBI Taxonomy" id="187145"/>
    <lineage>
        <taxon>Bacteria</taxon>
        <taxon>Pseudomonadati</taxon>
        <taxon>Calditrichota</taxon>
        <taxon>Calditrichia</taxon>
        <taxon>Calditrichales</taxon>
        <taxon>Calditrichaceae</taxon>
        <taxon>Caldithrix</taxon>
    </lineage>
</organism>
<dbReference type="SMART" id="SM00382">
    <property type="entry name" value="AAA"/>
    <property type="match status" value="1"/>
</dbReference>
<dbReference type="Gene3D" id="3.40.50.300">
    <property type="entry name" value="P-loop containing nucleotide triphosphate hydrolases"/>
    <property type="match status" value="1"/>
</dbReference>
<evidence type="ECO:0000256" key="3">
    <source>
        <dbReference type="ARBA" id="ARBA00022840"/>
    </source>
</evidence>
<dbReference type="InterPro" id="IPR051782">
    <property type="entry name" value="ABC_Transporter_VariousFunc"/>
</dbReference>
<comment type="caution">
    <text evidence="5">The sequence shown here is derived from an EMBL/GenBank/DDBJ whole genome shotgun (WGS) entry which is preliminary data.</text>
</comment>
<evidence type="ECO:0000313" key="5">
    <source>
        <dbReference type="EMBL" id="HED09575.1"/>
    </source>
</evidence>
<gene>
    <name evidence="5" type="ORF">ENJ10_02715</name>
</gene>
<dbReference type="Pfam" id="PF00005">
    <property type="entry name" value="ABC_tran"/>
    <property type="match status" value="1"/>
</dbReference>
<dbReference type="CDD" id="cd03230">
    <property type="entry name" value="ABC_DR_subfamily_A"/>
    <property type="match status" value="1"/>
</dbReference>
<dbReference type="Proteomes" id="UP000886005">
    <property type="component" value="Unassembled WGS sequence"/>
</dbReference>
<keyword evidence="3 5" id="KW-0067">ATP-binding</keyword>
<reference evidence="5" key="1">
    <citation type="journal article" date="2020" name="mSystems">
        <title>Genome- and Community-Level Interaction Insights into Carbon Utilization and Element Cycling Functions of Hydrothermarchaeota in Hydrothermal Sediment.</title>
        <authorList>
            <person name="Zhou Z."/>
            <person name="Liu Y."/>
            <person name="Xu W."/>
            <person name="Pan J."/>
            <person name="Luo Z.H."/>
            <person name="Li M."/>
        </authorList>
    </citation>
    <scope>NUCLEOTIDE SEQUENCE [LARGE SCALE GENOMIC DNA]</scope>
    <source>
        <strain evidence="5">HyVt-456</strain>
    </source>
</reference>
<keyword evidence="2" id="KW-0547">Nucleotide-binding</keyword>
<keyword evidence="1" id="KW-0813">Transport</keyword>
<evidence type="ECO:0000259" key="4">
    <source>
        <dbReference type="PROSITE" id="PS50893"/>
    </source>
</evidence>
<proteinExistence type="predicted"/>
<dbReference type="PANTHER" id="PTHR42939:SF1">
    <property type="entry name" value="ABC TRANSPORTER ATP-BINDING PROTEIN ALBC-RELATED"/>
    <property type="match status" value="1"/>
</dbReference>
<dbReference type="PROSITE" id="PS50893">
    <property type="entry name" value="ABC_TRANSPORTER_2"/>
    <property type="match status" value="1"/>
</dbReference>
<dbReference type="InterPro" id="IPR003593">
    <property type="entry name" value="AAA+_ATPase"/>
</dbReference>
<accession>A0A7V1LKG2</accession>
<dbReference type="GO" id="GO:0016887">
    <property type="term" value="F:ATP hydrolysis activity"/>
    <property type="evidence" value="ECO:0007669"/>
    <property type="project" value="InterPro"/>
</dbReference>
<feature type="domain" description="ABC transporter" evidence="4">
    <location>
        <begin position="2"/>
        <end position="226"/>
    </location>
</feature>
<dbReference type="EMBL" id="DRLD01000071">
    <property type="protein sequence ID" value="HED09575.1"/>
    <property type="molecule type" value="Genomic_DNA"/>
</dbReference>
<dbReference type="SUPFAM" id="SSF52540">
    <property type="entry name" value="P-loop containing nucleoside triphosphate hydrolases"/>
    <property type="match status" value="1"/>
</dbReference>
<dbReference type="AlphaFoldDB" id="A0A7V1LKG2"/>
<dbReference type="InterPro" id="IPR027417">
    <property type="entry name" value="P-loop_NTPase"/>
</dbReference>
<name>A0A7V1LKG2_CALAY</name>
<dbReference type="PANTHER" id="PTHR42939">
    <property type="entry name" value="ABC TRANSPORTER ATP-BINDING PROTEIN ALBC-RELATED"/>
    <property type="match status" value="1"/>
</dbReference>
<evidence type="ECO:0000256" key="2">
    <source>
        <dbReference type="ARBA" id="ARBA00022741"/>
    </source>
</evidence>
<protein>
    <submittedName>
        <fullName evidence="5">ABC transporter ATP-binding protein</fullName>
    </submittedName>
</protein>
<sequence length="235" mass="25994">MIEVRKLYKNYGPVEVLKGIDIVFNPGEITAILGPNGSGKTTLIKSILGMVIPNGGEILLDDNNVLGQWLYRDRISYVPQIANFPGNLKVNELIKMIRDIRPGARNHSRLIDILKLQPFLDKKLGALSGGTRQKVNLVLAFMFDAPLIILDEPTAGLDPVALILLKQLIASEKEKGKTILITTHIMNLVEEIADKVVFLLDGLIYFHGRVSELKEKTGEDNLEKAIAAILKDSYA</sequence>
<dbReference type="GO" id="GO:0005524">
    <property type="term" value="F:ATP binding"/>
    <property type="evidence" value="ECO:0007669"/>
    <property type="project" value="UniProtKB-KW"/>
</dbReference>